<reference evidence="1 2" key="1">
    <citation type="journal article" date="2012" name="J. Bacteriol.">
        <title>Complete Genome Sequence of Rahnella aquatilis CIP 78.65.</title>
        <authorList>
            <person name="Martinez R.J."/>
            <person name="Bruce D."/>
            <person name="Detter C."/>
            <person name="Goodwin L.A."/>
            <person name="Han J."/>
            <person name="Han C.S."/>
            <person name="Held B."/>
            <person name="Land M.L."/>
            <person name="Mikhailova N."/>
            <person name="Nolan M."/>
            <person name="Pennacchio L."/>
            <person name="Pitluck S."/>
            <person name="Tapia R."/>
            <person name="Woyke T."/>
            <person name="Sobecky P.A."/>
        </authorList>
    </citation>
    <scope>NUCLEOTIDE SEQUENCE [LARGE SCALE GENOMIC DNA]</scope>
    <source>
        <strain evidence="2">ATCC 33071 / DSM 4594 / JCM 1683 / NBRC 105701 / NCIMB 13365 / CIP 78.65</strain>
    </source>
</reference>
<proteinExistence type="predicted"/>
<sequence length="93" mass="10856">MHEKHKGFKEVKEHADFLMKQLAGGDYKSLDIYSNNLIHLTRTFREFGLYTSDIEFLAWLQKNDPVLLKETVMTGKLILIIANFLRLVSLDDK</sequence>
<dbReference type="eggNOG" id="ENOG502ZTDP">
    <property type="taxonomic scope" value="Bacteria"/>
</dbReference>
<name>H2IRP7_RAHAC</name>
<reference evidence="2" key="2">
    <citation type="submission" date="2012-01" db="EMBL/GenBank/DDBJ databases">
        <title>Complete sequence of chromosome of Rahnella aquatilis CIP 78.65.</title>
        <authorList>
            <person name="Lucas S."/>
            <person name="Han J."/>
            <person name="Lapidus A."/>
            <person name="Cheng J.-F."/>
            <person name="Goodwin L."/>
            <person name="Pitluck S."/>
            <person name="Peters L."/>
            <person name="Ovchinnikova G."/>
            <person name="Held B."/>
            <person name="Detter J.C."/>
            <person name="Han C."/>
            <person name="Tapia R."/>
            <person name="Land M."/>
            <person name="Hauser L."/>
            <person name="Kyrpides N."/>
            <person name="Ivanova N."/>
            <person name="Pagani I."/>
            <person name="Sobecky P."/>
            <person name="Martinez R."/>
            <person name="Woyke T."/>
        </authorList>
    </citation>
    <scope>NUCLEOTIDE SEQUENCE [LARGE SCALE GENOMIC DNA]</scope>
    <source>
        <strain evidence="2">ATCC 33071 / DSM 4594 / JCM 1683 / NBRC 105701 / NCIMB 13365 / CIP 78.65</strain>
    </source>
</reference>
<dbReference type="RefSeq" id="WP_015697697.1">
    <property type="nucleotide sequence ID" value="NC_016818.1"/>
</dbReference>
<evidence type="ECO:0000313" key="2">
    <source>
        <dbReference type="Proteomes" id="UP000009010"/>
    </source>
</evidence>
<gene>
    <name evidence="1" type="ordered locus">Rahaq2_2711</name>
</gene>
<protein>
    <submittedName>
        <fullName evidence="1">Uncharacterized protein</fullName>
    </submittedName>
</protein>
<keyword evidence="2" id="KW-1185">Reference proteome</keyword>
<dbReference type="AlphaFoldDB" id="H2IRP7"/>
<dbReference type="EMBL" id="CP003244">
    <property type="protein sequence ID" value="AEX52548.1"/>
    <property type="molecule type" value="Genomic_DNA"/>
</dbReference>
<dbReference type="Proteomes" id="UP000009010">
    <property type="component" value="Chromosome"/>
</dbReference>
<organism evidence="1 2">
    <name type="scientific">Rahnella aquatilis (strain ATCC 33071 / DSM 4594 / JCM 1683 / NBRC 105701 / NCIMB 13365 / CIP 78.65)</name>
    <dbReference type="NCBI Taxonomy" id="745277"/>
    <lineage>
        <taxon>Bacteria</taxon>
        <taxon>Pseudomonadati</taxon>
        <taxon>Pseudomonadota</taxon>
        <taxon>Gammaproteobacteria</taxon>
        <taxon>Enterobacterales</taxon>
        <taxon>Yersiniaceae</taxon>
        <taxon>Rahnella</taxon>
    </lineage>
</organism>
<dbReference type="KEGG" id="raq:Rahaq2_2711"/>
<dbReference type="HOGENOM" id="CLU_2397463_0_0_6"/>
<evidence type="ECO:0000313" key="1">
    <source>
        <dbReference type="EMBL" id="AEX52548.1"/>
    </source>
</evidence>
<accession>H2IRP7</accession>
<dbReference type="STRING" id="745277.Rahaq2_2711"/>